<dbReference type="InParanoid" id="A0A409WLS1"/>
<comment type="caution">
    <text evidence="1">The sequence shown here is derived from an EMBL/GenBank/DDBJ whole genome shotgun (WGS) entry which is preliminary data.</text>
</comment>
<reference evidence="1 2" key="1">
    <citation type="journal article" date="2018" name="Evol. Lett.">
        <title>Horizontal gene cluster transfer increased hallucinogenic mushroom diversity.</title>
        <authorList>
            <person name="Reynolds H.T."/>
            <person name="Vijayakumar V."/>
            <person name="Gluck-Thaler E."/>
            <person name="Korotkin H.B."/>
            <person name="Matheny P.B."/>
            <person name="Slot J.C."/>
        </authorList>
    </citation>
    <scope>NUCLEOTIDE SEQUENCE [LARGE SCALE GENOMIC DNA]</scope>
    <source>
        <strain evidence="1 2">SRW20</strain>
    </source>
</reference>
<keyword evidence="2" id="KW-1185">Reference proteome</keyword>
<protein>
    <recommendedName>
        <fullName evidence="3">ABM domain-containing protein</fullName>
    </recommendedName>
</protein>
<dbReference type="AlphaFoldDB" id="A0A409WLS1"/>
<gene>
    <name evidence="1" type="ORF">CVT26_007720</name>
</gene>
<proteinExistence type="predicted"/>
<evidence type="ECO:0000313" key="2">
    <source>
        <dbReference type="Proteomes" id="UP000284706"/>
    </source>
</evidence>
<evidence type="ECO:0008006" key="3">
    <source>
        <dbReference type="Google" id="ProtNLM"/>
    </source>
</evidence>
<organism evidence="1 2">
    <name type="scientific">Gymnopilus dilepis</name>
    <dbReference type="NCBI Taxonomy" id="231916"/>
    <lineage>
        <taxon>Eukaryota</taxon>
        <taxon>Fungi</taxon>
        <taxon>Dikarya</taxon>
        <taxon>Basidiomycota</taxon>
        <taxon>Agaricomycotina</taxon>
        <taxon>Agaricomycetes</taxon>
        <taxon>Agaricomycetidae</taxon>
        <taxon>Agaricales</taxon>
        <taxon>Agaricineae</taxon>
        <taxon>Hymenogastraceae</taxon>
        <taxon>Gymnopilus</taxon>
    </lineage>
</organism>
<dbReference type="Gene3D" id="3.30.70.100">
    <property type="match status" value="1"/>
</dbReference>
<dbReference type="Proteomes" id="UP000284706">
    <property type="component" value="Unassembled WGS sequence"/>
</dbReference>
<dbReference type="EMBL" id="NHYE01005002">
    <property type="protein sequence ID" value="PPQ79447.1"/>
    <property type="molecule type" value="Genomic_DNA"/>
</dbReference>
<dbReference type="STRING" id="231916.A0A409WLS1"/>
<accession>A0A409WLS1</accession>
<name>A0A409WLS1_9AGAR</name>
<sequence length="194" mass="21939">MPILDIIAFKSKEDPKTSTAVQSFFESLKKYDGVQSAWHGVQVEGADHYHILVFWESLAHLKAASEDTYYPTLSPALPIADSTLLRRVFEFKAFPEIALTAPVTDLSYMSLKEGFNFETHLEPTLVKFTQLKDVGALGAYWGHSMEVDRLSVILAGWNRDHHDAPQNPAYKELVHAALPVVKFDLKFIPFEKVF</sequence>
<evidence type="ECO:0000313" key="1">
    <source>
        <dbReference type="EMBL" id="PPQ79447.1"/>
    </source>
</evidence>
<dbReference type="OrthoDB" id="3830579at2759"/>